<protein>
    <submittedName>
        <fullName evidence="1">Uncharacterized protein</fullName>
    </submittedName>
</protein>
<sequence>MREQPDHETLDLIEMRRRLTALRSKHSDNLLITSLLNRFFVKVAFLLKPTDLAHEQYLKSEFERTLIKVKEIAARTRSD</sequence>
<proteinExistence type="predicted"/>
<dbReference type="Proteomes" id="UP000193553">
    <property type="component" value="Unassembled WGS sequence"/>
</dbReference>
<evidence type="ECO:0000313" key="2">
    <source>
        <dbReference type="Proteomes" id="UP000193553"/>
    </source>
</evidence>
<organism evidence="1 2">
    <name type="scientific">Bradyrhizobium canariense</name>
    <dbReference type="NCBI Taxonomy" id="255045"/>
    <lineage>
        <taxon>Bacteria</taxon>
        <taxon>Pseudomonadati</taxon>
        <taxon>Pseudomonadota</taxon>
        <taxon>Alphaproteobacteria</taxon>
        <taxon>Hyphomicrobiales</taxon>
        <taxon>Nitrobacteraceae</taxon>
        <taxon>Bradyrhizobium</taxon>
    </lineage>
</organism>
<reference evidence="1 2" key="1">
    <citation type="submission" date="2017-03" db="EMBL/GenBank/DDBJ databases">
        <title>Whole genome sequences of fourteen strains of Bradyrhizobium canariense and one strain of Bradyrhizobium japonicum isolated from Lupinus (Papilionoideae: Genisteae) species in Algeria.</title>
        <authorList>
            <person name="Crovadore J."/>
            <person name="Chekireb D."/>
            <person name="Brachmann A."/>
            <person name="Chablais R."/>
            <person name="Cochard B."/>
            <person name="Lefort F."/>
        </authorList>
    </citation>
    <scope>NUCLEOTIDE SEQUENCE [LARGE SCALE GENOMIC DNA]</scope>
    <source>
        <strain evidence="1 2">UBMA195</strain>
    </source>
</reference>
<gene>
    <name evidence="1" type="ORF">BSZ18_03330</name>
</gene>
<accession>A0A1X3G5H9</accession>
<evidence type="ECO:0000313" key="1">
    <source>
        <dbReference type="EMBL" id="OSJ17937.1"/>
    </source>
</evidence>
<name>A0A1X3G5H9_9BRAD</name>
<dbReference type="AlphaFoldDB" id="A0A1X3G5H9"/>
<dbReference type="EMBL" id="NAFI01000137">
    <property type="protein sequence ID" value="OSJ17937.1"/>
    <property type="molecule type" value="Genomic_DNA"/>
</dbReference>
<comment type="caution">
    <text evidence="1">The sequence shown here is derived from an EMBL/GenBank/DDBJ whole genome shotgun (WGS) entry which is preliminary data.</text>
</comment>